<dbReference type="Proteomes" id="UP000095209">
    <property type="component" value="Unassembled WGS sequence"/>
</dbReference>
<sequence>MIIQQTSNKIDDDRFNERIVSYLVEVTDETIQSLLTLQKQTNASKLICFTMPHCVNQLQHAGFSREGRISGFFKGQDGIMMTKYFHSEREESNFHKVNEDVMEIVQRDQKQYVSTDIMDNTILVEATEEDAIELARLYEKVFKFYPTNVHDPKYLREQIGSDYVFVVMKENGKIISAASAYIQPEYNCAEITDCVTDPDYRGNSLLSPIVIKLEEILKEKQIQCAYSLTRAQSVGMNLTVKRLGYTYEGRLKNNCKIFTGFEDMNIWTKQIDVE</sequence>
<proteinExistence type="predicted"/>
<dbReference type="STRING" id="1305675.BFG57_01105"/>
<comment type="caution">
    <text evidence="2">The sequence shown here is derived from an EMBL/GenBank/DDBJ whole genome shotgun (WGS) entry which is preliminary data.</text>
</comment>
<name>A0A1E5LHQ4_9BACI</name>
<dbReference type="InterPro" id="IPR000182">
    <property type="entry name" value="GNAT_dom"/>
</dbReference>
<dbReference type="OrthoDB" id="9790652at2"/>
<keyword evidence="2" id="KW-0808">Transferase</keyword>
<evidence type="ECO:0000259" key="1">
    <source>
        <dbReference type="PROSITE" id="PS51186"/>
    </source>
</evidence>
<dbReference type="AlphaFoldDB" id="A0A1E5LHQ4"/>
<organism evidence="2 3">
    <name type="scientific">Bacillus solimangrovi</name>
    <dbReference type="NCBI Taxonomy" id="1305675"/>
    <lineage>
        <taxon>Bacteria</taxon>
        <taxon>Bacillati</taxon>
        <taxon>Bacillota</taxon>
        <taxon>Bacilli</taxon>
        <taxon>Bacillales</taxon>
        <taxon>Bacillaceae</taxon>
        <taxon>Bacillus</taxon>
    </lineage>
</organism>
<dbReference type="InterPro" id="IPR016181">
    <property type="entry name" value="Acyl_CoA_acyltransferase"/>
</dbReference>
<reference evidence="2 3" key="1">
    <citation type="submission" date="2016-08" db="EMBL/GenBank/DDBJ databases">
        <title>Genome of Bacillus solimangrovi GH2-4.</title>
        <authorList>
            <person name="Lim S."/>
            <person name="Kim B.-C."/>
        </authorList>
    </citation>
    <scope>NUCLEOTIDE SEQUENCE [LARGE SCALE GENOMIC DNA]</scope>
    <source>
        <strain evidence="2 3">GH2-4</strain>
    </source>
</reference>
<dbReference type="CDD" id="cd04301">
    <property type="entry name" value="NAT_SF"/>
    <property type="match status" value="1"/>
</dbReference>
<feature type="domain" description="N-acetyltransferase" evidence="1">
    <location>
        <begin position="121"/>
        <end position="272"/>
    </location>
</feature>
<dbReference type="Gene3D" id="3.40.630.30">
    <property type="match status" value="1"/>
</dbReference>
<dbReference type="GO" id="GO:0008080">
    <property type="term" value="F:N-acetyltransferase activity"/>
    <property type="evidence" value="ECO:0007669"/>
    <property type="project" value="InterPro"/>
</dbReference>
<evidence type="ECO:0000313" key="2">
    <source>
        <dbReference type="EMBL" id="OEH93613.1"/>
    </source>
</evidence>
<dbReference type="EMBL" id="MJEH01000011">
    <property type="protein sequence ID" value="OEH93613.1"/>
    <property type="molecule type" value="Genomic_DNA"/>
</dbReference>
<dbReference type="NCBIfam" id="TIGR03827">
    <property type="entry name" value="GNAT_ablB"/>
    <property type="match status" value="1"/>
</dbReference>
<dbReference type="InterPro" id="IPR022525">
    <property type="entry name" value="GNAT_AblB"/>
</dbReference>
<dbReference type="PROSITE" id="PS51186">
    <property type="entry name" value="GNAT"/>
    <property type="match status" value="1"/>
</dbReference>
<keyword evidence="3" id="KW-1185">Reference proteome</keyword>
<gene>
    <name evidence="2" type="ORF">BFG57_01105</name>
</gene>
<accession>A0A1E5LHQ4</accession>
<evidence type="ECO:0000313" key="3">
    <source>
        <dbReference type="Proteomes" id="UP000095209"/>
    </source>
</evidence>
<dbReference type="Pfam" id="PF00583">
    <property type="entry name" value="Acetyltransf_1"/>
    <property type="match status" value="1"/>
</dbReference>
<dbReference type="RefSeq" id="WP_069716516.1">
    <property type="nucleotide sequence ID" value="NZ_MJEH01000011.1"/>
</dbReference>
<protein>
    <submittedName>
        <fullName evidence="2">Putative beta-lysine N-acetyltransferase</fullName>
    </submittedName>
</protein>
<dbReference type="SUPFAM" id="SSF55729">
    <property type="entry name" value="Acyl-CoA N-acyltransferases (Nat)"/>
    <property type="match status" value="1"/>
</dbReference>